<gene>
    <name evidence="2" type="ORF">ACFFRI_13120</name>
</gene>
<dbReference type="GO" id="GO:0102208">
    <property type="term" value="F:2-polyprenyl-6-hydroxyphenol methylase activity"/>
    <property type="evidence" value="ECO:0007669"/>
    <property type="project" value="UniProtKB-EC"/>
</dbReference>
<comment type="caution">
    <text evidence="2">The sequence shown here is derived from an EMBL/GenBank/DDBJ whole genome shotgun (WGS) entry which is preliminary data.</text>
</comment>
<proteinExistence type="predicted"/>
<dbReference type="InterPro" id="IPR029063">
    <property type="entry name" value="SAM-dependent_MTases_sf"/>
</dbReference>
<feature type="domain" description="Methyltransferase type 11" evidence="1">
    <location>
        <begin position="275"/>
        <end position="348"/>
    </location>
</feature>
<keyword evidence="2" id="KW-0808">Transferase</keyword>
<evidence type="ECO:0000313" key="2">
    <source>
        <dbReference type="EMBL" id="MFB9313989.1"/>
    </source>
</evidence>
<dbReference type="Pfam" id="PF08241">
    <property type="entry name" value="Methyltransf_11"/>
    <property type="match status" value="1"/>
</dbReference>
<dbReference type="SUPFAM" id="SSF110849">
    <property type="entry name" value="ParB/Sulfiredoxin"/>
    <property type="match status" value="1"/>
</dbReference>
<accession>A0ABV5KEA6</accession>
<dbReference type="InterPro" id="IPR013216">
    <property type="entry name" value="Methyltransf_11"/>
</dbReference>
<organism evidence="2 3">
    <name type="scientific">Nocardioides plantarum</name>
    <dbReference type="NCBI Taxonomy" id="29299"/>
    <lineage>
        <taxon>Bacteria</taxon>
        <taxon>Bacillati</taxon>
        <taxon>Actinomycetota</taxon>
        <taxon>Actinomycetes</taxon>
        <taxon>Propionibacteriales</taxon>
        <taxon>Nocardioidaceae</taxon>
        <taxon>Nocardioides</taxon>
    </lineage>
</organism>
<dbReference type="RefSeq" id="WP_140007469.1">
    <property type="nucleotide sequence ID" value="NZ_JBHMDG010000015.1"/>
</dbReference>
<evidence type="ECO:0000313" key="3">
    <source>
        <dbReference type="Proteomes" id="UP001589750"/>
    </source>
</evidence>
<dbReference type="EC" id="2.1.1.222" evidence="2"/>
<keyword evidence="2" id="KW-0489">Methyltransferase</keyword>
<dbReference type="EC" id="2.1.1.64" evidence="2"/>
<dbReference type="GO" id="GO:0032259">
    <property type="term" value="P:methylation"/>
    <property type="evidence" value="ECO:0007669"/>
    <property type="project" value="UniProtKB-KW"/>
</dbReference>
<protein>
    <submittedName>
        <fullName evidence="2">Class I SAM-dependent methyltransferase</fullName>
        <ecNumber evidence="2">2.1.1.222</ecNumber>
        <ecNumber evidence="2">2.1.1.64</ecNumber>
    </submittedName>
</protein>
<dbReference type="Proteomes" id="UP001589750">
    <property type="component" value="Unassembled WGS sequence"/>
</dbReference>
<dbReference type="SUPFAM" id="SSF53335">
    <property type="entry name" value="S-adenosyl-L-methionine-dependent methyltransferases"/>
    <property type="match status" value="1"/>
</dbReference>
<name>A0ABV5KEA6_9ACTN</name>
<dbReference type="Gene3D" id="3.40.50.150">
    <property type="entry name" value="Vaccinia Virus protein VP39"/>
    <property type="match status" value="1"/>
</dbReference>
<sequence length="436" mass="47507">MIGVPTGTRLRLRRARRRGASVLQARLSAGAARAGQLPVPAPVRARLADPLVWEPHPRSVPVPRILLGGQNGLRGADYARATGDLMWTSRRVADGPHADLLRAAGAGPLRDDELLGTDYAAMARRSIAVSGHWFGATDDAGIVRVARGFLDPAPLPPGQDTPVRPAGSRPGAPILVAPIQGSDCYQVVDGHHRVARLAVDGAPTVEVRVRRRAVTTPLQDLLDRMSWIGGERELYQPVDAPELATSWATVRRCTDRLDKMRAVLRDLHLDGATYLDVASCYGWFLAAMADAGHDVQGIERDPLAPTLAAAAYGLAPERVTTGDAVQLLRERQGTYDVVSCFSLLHHFALGRGEVDAVGLLSLLDRVTGRVLFLDTGQAHEAWFRDSLREWDTDHVRDFLVRHGTFDRVIDLGADQDDVAPYDGNYGRHLFACVRDR</sequence>
<reference evidence="2 3" key="1">
    <citation type="submission" date="2024-09" db="EMBL/GenBank/DDBJ databases">
        <authorList>
            <person name="Sun Q."/>
            <person name="Mori K."/>
        </authorList>
    </citation>
    <scope>NUCLEOTIDE SEQUENCE [LARGE SCALE GENOMIC DNA]</scope>
    <source>
        <strain evidence="2 3">JCM 9626</strain>
    </source>
</reference>
<dbReference type="InterPro" id="IPR036086">
    <property type="entry name" value="ParB/Sulfiredoxin_sf"/>
</dbReference>
<keyword evidence="3" id="KW-1185">Reference proteome</keyword>
<dbReference type="GO" id="GO:0061542">
    <property type="term" value="F:3-demethylubiquinol 3-O-methyltransferase activity"/>
    <property type="evidence" value="ECO:0007669"/>
    <property type="project" value="UniProtKB-EC"/>
</dbReference>
<dbReference type="EMBL" id="JBHMDG010000015">
    <property type="protein sequence ID" value="MFB9313989.1"/>
    <property type="molecule type" value="Genomic_DNA"/>
</dbReference>
<evidence type="ECO:0000259" key="1">
    <source>
        <dbReference type="Pfam" id="PF08241"/>
    </source>
</evidence>